<dbReference type="GO" id="GO:0005524">
    <property type="term" value="F:ATP binding"/>
    <property type="evidence" value="ECO:0007669"/>
    <property type="project" value="UniProtKB-UniRule"/>
</dbReference>
<dbReference type="InterPro" id="IPR000788">
    <property type="entry name" value="RNR_lg_C"/>
</dbReference>
<evidence type="ECO:0000256" key="3">
    <source>
        <dbReference type="ARBA" id="ARBA00022533"/>
    </source>
</evidence>
<evidence type="ECO:0000313" key="12">
    <source>
        <dbReference type="Proteomes" id="UP000225448"/>
    </source>
</evidence>
<dbReference type="SUPFAM" id="SSF51998">
    <property type="entry name" value="PFL-like glycyl radical enzymes"/>
    <property type="match status" value="2"/>
</dbReference>
<proteinExistence type="inferred from homology"/>
<dbReference type="EC" id="1.17.4.1" evidence="2 9"/>
<evidence type="ECO:0000256" key="5">
    <source>
        <dbReference type="ARBA" id="ARBA00022840"/>
    </source>
</evidence>
<comment type="similarity">
    <text evidence="1 9">Belongs to the ribonucleoside diphosphate reductase large chain family.</text>
</comment>
<dbReference type="UniPathway" id="UPA00326"/>
<keyword evidence="12" id="KW-1185">Reference proteome</keyword>
<name>A0A1Y0T0R9_9CAUD</name>
<dbReference type="InterPro" id="IPR039718">
    <property type="entry name" value="Rrm1"/>
</dbReference>
<comment type="catalytic activity">
    <reaction evidence="9">
        <text>a 2'-deoxyribonucleoside 5'-diphosphate + [thioredoxin]-disulfide + H2O = a ribonucleoside 5'-diphosphate + [thioredoxin]-dithiol</text>
        <dbReference type="Rhea" id="RHEA:23252"/>
        <dbReference type="Rhea" id="RHEA-COMP:10698"/>
        <dbReference type="Rhea" id="RHEA-COMP:10700"/>
        <dbReference type="ChEBI" id="CHEBI:15377"/>
        <dbReference type="ChEBI" id="CHEBI:29950"/>
        <dbReference type="ChEBI" id="CHEBI:50058"/>
        <dbReference type="ChEBI" id="CHEBI:57930"/>
        <dbReference type="ChEBI" id="CHEBI:73316"/>
        <dbReference type="EC" id="1.17.4.1"/>
    </reaction>
</comment>
<evidence type="ECO:0000256" key="7">
    <source>
        <dbReference type="ARBA" id="ARBA00023116"/>
    </source>
</evidence>
<dbReference type="SUPFAM" id="SSF48168">
    <property type="entry name" value="R1 subunit of ribonucleotide reductase, N-terminal domain"/>
    <property type="match status" value="1"/>
</dbReference>
<keyword evidence="3" id="KW-0021">Allosteric enzyme</keyword>
<dbReference type="Proteomes" id="UP000225448">
    <property type="component" value="Segment"/>
</dbReference>
<dbReference type="PANTHER" id="PTHR11573:SF6">
    <property type="entry name" value="RIBONUCLEOSIDE-DIPHOSPHATE REDUCTASE LARGE SUBUNIT"/>
    <property type="match status" value="1"/>
</dbReference>
<evidence type="ECO:0000256" key="8">
    <source>
        <dbReference type="PROSITE-ProRule" id="PRU00492"/>
    </source>
</evidence>
<dbReference type="PANTHER" id="PTHR11573">
    <property type="entry name" value="RIBONUCLEOSIDE-DIPHOSPHATE REDUCTASE LARGE CHAIN"/>
    <property type="match status" value="1"/>
</dbReference>
<dbReference type="PROSITE" id="PS51161">
    <property type="entry name" value="ATP_CONE"/>
    <property type="match status" value="1"/>
</dbReference>
<organism evidence="11 12">
    <name type="scientific">Pseudomonas phage Phabio</name>
    <dbReference type="NCBI Taxonomy" id="2006668"/>
    <lineage>
        <taxon>Viruses</taxon>
        <taxon>Duplodnaviria</taxon>
        <taxon>Heunggongvirae</taxon>
        <taxon>Uroviricota</taxon>
        <taxon>Caudoviricetes</taxon>
        <taxon>Chimalliviridae</taxon>
        <taxon>Phabiovirus</taxon>
        <taxon>Phabiovirus phabio</taxon>
    </lineage>
</organism>
<dbReference type="InterPro" id="IPR013346">
    <property type="entry name" value="NrdE_NrdA_C"/>
</dbReference>
<dbReference type="Gene3D" id="3.20.70.20">
    <property type="match status" value="1"/>
</dbReference>
<dbReference type="EMBL" id="MF042360">
    <property type="protein sequence ID" value="ARV77098.1"/>
    <property type="molecule type" value="Genomic_DNA"/>
</dbReference>
<feature type="domain" description="ATP-cone" evidence="10">
    <location>
        <begin position="3"/>
        <end position="89"/>
    </location>
</feature>
<dbReference type="GO" id="GO:0004748">
    <property type="term" value="F:ribonucleoside-diphosphate reductase activity, thioredoxin disulfide as acceptor"/>
    <property type="evidence" value="ECO:0007669"/>
    <property type="project" value="UniProtKB-EC"/>
</dbReference>
<evidence type="ECO:0000256" key="4">
    <source>
        <dbReference type="ARBA" id="ARBA00022741"/>
    </source>
</evidence>
<protein>
    <recommendedName>
        <fullName evidence="2 9">Ribonucleoside-diphosphate reductase</fullName>
        <ecNumber evidence="2 9">1.17.4.1</ecNumber>
    </recommendedName>
</protein>
<evidence type="ECO:0000256" key="1">
    <source>
        <dbReference type="ARBA" id="ARBA00010406"/>
    </source>
</evidence>
<evidence type="ECO:0000256" key="6">
    <source>
        <dbReference type="ARBA" id="ARBA00023002"/>
    </source>
</evidence>
<comment type="function">
    <text evidence="9">Provides the precursors necessary for DNA synthesis. Catalyzes the biosynthesis of deoxyribonucleotides from the corresponding ribonucleotides.</text>
</comment>
<evidence type="ECO:0000256" key="9">
    <source>
        <dbReference type="RuleBase" id="RU003410"/>
    </source>
</evidence>
<gene>
    <name evidence="11" type="ORF">PHABIO_470</name>
</gene>
<dbReference type="InterPro" id="IPR005144">
    <property type="entry name" value="ATP-cone_dom"/>
</dbReference>
<reference evidence="11 12" key="1">
    <citation type="submission" date="2017-05" db="EMBL/GenBank/DDBJ databases">
        <authorList>
            <person name="Song R."/>
            <person name="Chenine A.L."/>
            <person name="Ruprecht R.M."/>
        </authorList>
    </citation>
    <scope>NUCLEOTIDE SEQUENCE [LARGE SCALE GENOMIC DNA]</scope>
</reference>
<dbReference type="InterPro" id="IPR013509">
    <property type="entry name" value="RNR_lsu_N"/>
</dbReference>
<dbReference type="Pfam" id="PF02867">
    <property type="entry name" value="Ribonuc_red_lgC"/>
    <property type="match status" value="1"/>
</dbReference>
<evidence type="ECO:0000313" key="11">
    <source>
        <dbReference type="EMBL" id="ARV77098.1"/>
    </source>
</evidence>
<keyword evidence="6 9" id="KW-0560">Oxidoreductase</keyword>
<sequence>MINTVIKFDGTREPWQAVKFSRWAEWAAQDLGIDWPTIMMDVVNDCPSTISSQELQLKAVRHINRGGTWNHYLMAGAMYAPYLHKHVHGAEIPTVQQQHRKMLAQNYMVKLNYNDAEYAAIQELIDHTRDHGYPQFRLDYIYKKYALQNRVTGKIYETPQFVYMRMAMALAEEQPVHRRLKDVKAWYDHFSKGRINAPSPNFINLGTPLNGYASCCIYTSDDTARSIGVGLHIAYTMTYMSAGIGTHLNTRSLGNEVRGGMIEHQGKLPYIRATKEMVSANLQNGRGGADTTSWNAYDPENEVLVGLQNPMSVDTKKIRGIDYSMGVTMHLAKLAQKKEKLFRFNIATAPDLYRAMYSDDPALFEELYAKYENDPLFVKDYFSAREIVLLALNEAYETGRYYLHWTDQMNYHTPFEDTIWASNLCQEIMLPQTAHQHIMDLYSETGVGYVKASVTTPNGVAQVIVMPYAYGVGVDRESKYVAGARYTVATAHTLKPGERFTYQEHEYELLEILETKEEPEVAMCNIGGIVPAACETDEIQADATYYALLMIDICIHKADYELPQIGYTSKARLNAGVGIMGQAYYMAKNGMKYDTEEGKNFIHRMHETHFYHLITQSIKLGEERGNAPWIHRTKWPQGYLPLDTYKKDVDAVHSQPLLRDWESVRAKLIANKGMRFSCLVAHMPGESSSKASGQPNSLYPVREIAHGKTDNKIKSDWAAPESDRLKDMYQSAWDIDWVHQVDNYAIAQKWTDQGASADHWRKIGEGEMVSSTEMLKQFFYMTKMGYKSRYYQNTSTSKKKKLDDGTEVLVTVLNTDGEEAADCGAGGCKM</sequence>
<dbReference type="InterPro" id="IPR008926">
    <property type="entry name" value="RNR_R1-su_N"/>
</dbReference>
<dbReference type="Pfam" id="PF00317">
    <property type="entry name" value="Ribonuc_red_lgN"/>
    <property type="match status" value="1"/>
</dbReference>
<keyword evidence="5 8" id="KW-0067">ATP-binding</keyword>
<keyword evidence="4 8" id="KW-0547">Nucleotide-binding</keyword>
<keyword evidence="7 9" id="KW-0215">Deoxyribonucleotide synthesis</keyword>
<evidence type="ECO:0000259" key="10">
    <source>
        <dbReference type="PROSITE" id="PS51161"/>
    </source>
</evidence>
<dbReference type="GO" id="GO:0009263">
    <property type="term" value="P:deoxyribonucleotide biosynthetic process"/>
    <property type="evidence" value="ECO:0007669"/>
    <property type="project" value="UniProtKB-KW"/>
</dbReference>
<accession>A0A1Y0T0R9</accession>
<evidence type="ECO:0000256" key="2">
    <source>
        <dbReference type="ARBA" id="ARBA00012274"/>
    </source>
</evidence>
<dbReference type="NCBIfam" id="TIGR02506">
    <property type="entry name" value="NrdE_NrdA"/>
    <property type="match status" value="1"/>
</dbReference>